<evidence type="ECO:0000313" key="3">
    <source>
        <dbReference type="Proteomes" id="UP001190700"/>
    </source>
</evidence>
<accession>A0AAE0BZQ0</accession>
<proteinExistence type="predicted"/>
<sequence>MVKGGGKAAKGGDGDVLKSLKVSAPNGIKVYNIAAGKTIPAWLSDKAKRNFRKDEEYNRRVELIQDLEFPAVSQKVKFSKDGKFFMATGLHPPQVKVYELADLCMKFERTFTAEIVDFQVLSEDYSKMAFICMDRSVNFHAKFGAYHKIRTPRQGRDLAYCPETCDLFVVGSSPEMYRINLEQGRFMSPVVSKSQAINCCGISPIHGLMATGGEDGLLECWDPRSRESIGELDIAGGAAITAVRFDDETGMNLAAGNKEGIVQLFDIRSSKPMITKDHMNGVRIVDIKFHAVGMKDLGSRKVVSTDTRSAKIWDTATGNNFTVTPPHLSPLAKIWDTATGNNFT</sequence>
<dbReference type="EMBL" id="LGRX02031060">
    <property type="protein sequence ID" value="KAK3245059.1"/>
    <property type="molecule type" value="Genomic_DNA"/>
</dbReference>
<dbReference type="GO" id="GO:0000462">
    <property type="term" value="P:maturation of SSU-rRNA from tricistronic rRNA transcript (SSU-rRNA, 5.8S rRNA, LSU-rRNA)"/>
    <property type="evidence" value="ECO:0007669"/>
    <property type="project" value="TreeGrafter"/>
</dbReference>
<dbReference type="InterPro" id="IPR001680">
    <property type="entry name" value="WD40_rpt"/>
</dbReference>
<comment type="caution">
    <text evidence="2">The sequence shown here is derived from an EMBL/GenBank/DDBJ whole genome shotgun (WGS) entry which is preliminary data.</text>
</comment>
<gene>
    <name evidence="2" type="ORF">CYMTET_45354</name>
</gene>
<dbReference type="InterPro" id="IPR056551">
    <property type="entry name" value="Beta-prop_NOL10_N"/>
</dbReference>
<dbReference type="Gene3D" id="2.130.10.10">
    <property type="entry name" value="YVTN repeat-like/Quinoprotein amine dehydrogenase"/>
    <property type="match status" value="1"/>
</dbReference>
<dbReference type="PANTHER" id="PTHR14927:SF0">
    <property type="entry name" value="NUCLEOLAR PROTEIN 10"/>
    <property type="match status" value="1"/>
</dbReference>
<dbReference type="InterPro" id="IPR015943">
    <property type="entry name" value="WD40/YVTN_repeat-like_dom_sf"/>
</dbReference>
<keyword evidence="3" id="KW-1185">Reference proteome</keyword>
<dbReference type="AlphaFoldDB" id="A0AAE0BZQ0"/>
<dbReference type="SMART" id="SM00320">
    <property type="entry name" value="WD40"/>
    <property type="match status" value="3"/>
</dbReference>
<dbReference type="Pfam" id="PF23098">
    <property type="entry name" value="Beta-prop_NOL10_N"/>
    <property type="match status" value="1"/>
</dbReference>
<dbReference type="GO" id="GO:0030686">
    <property type="term" value="C:90S preribosome"/>
    <property type="evidence" value="ECO:0007669"/>
    <property type="project" value="TreeGrafter"/>
</dbReference>
<feature type="domain" description="Nucleolar protein 10-like N-terminal" evidence="1">
    <location>
        <begin position="21"/>
        <end position="323"/>
    </location>
</feature>
<feature type="non-terminal residue" evidence="2">
    <location>
        <position position="344"/>
    </location>
</feature>
<evidence type="ECO:0000259" key="1">
    <source>
        <dbReference type="Pfam" id="PF23098"/>
    </source>
</evidence>
<dbReference type="InterPro" id="IPR040382">
    <property type="entry name" value="NOL10/Enp2"/>
</dbReference>
<dbReference type="InterPro" id="IPR036322">
    <property type="entry name" value="WD40_repeat_dom_sf"/>
</dbReference>
<organism evidence="2 3">
    <name type="scientific">Cymbomonas tetramitiformis</name>
    <dbReference type="NCBI Taxonomy" id="36881"/>
    <lineage>
        <taxon>Eukaryota</taxon>
        <taxon>Viridiplantae</taxon>
        <taxon>Chlorophyta</taxon>
        <taxon>Pyramimonadophyceae</taxon>
        <taxon>Pyramimonadales</taxon>
        <taxon>Pyramimonadaceae</taxon>
        <taxon>Cymbomonas</taxon>
    </lineage>
</organism>
<reference evidence="2 3" key="1">
    <citation type="journal article" date="2015" name="Genome Biol. Evol.">
        <title>Comparative Genomics of a Bacterivorous Green Alga Reveals Evolutionary Causalities and Consequences of Phago-Mixotrophic Mode of Nutrition.</title>
        <authorList>
            <person name="Burns J.A."/>
            <person name="Paasch A."/>
            <person name="Narechania A."/>
            <person name="Kim E."/>
        </authorList>
    </citation>
    <scope>NUCLEOTIDE SEQUENCE [LARGE SCALE GENOMIC DNA]</scope>
    <source>
        <strain evidence="2 3">PLY_AMNH</strain>
    </source>
</reference>
<name>A0AAE0BZQ0_9CHLO</name>
<dbReference type="PANTHER" id="PTHR14927">
    <property type="entry name" value="NUCLEOLAR PROTEIN 10"/>
    <property type="match status" value="1"/>
</dbReference>
<dbReference type="SUPFAM" id="SSF50978">
    <property type="entry name" value="WD40 repeat-like"/>
    <property type="match status" value="1"/>
</dbReference>
<dbReference type="Proteomes" id="UP001190700">
    <property type="component" value="Unassembled WGS sequence"/>
</dbReference>
<protein>
    <recommendedName>
        <fullName evidence="1">Nucleolar protein 10-like N-terminal domain-containing protein</fullName>
    </recommendedName>
</protein>
<dbReference type="GO" id="GO:0032040">
    <property type="term" value="C:small-subunit processome"/>
    <property type="evidence" value="ECO:0007669"/>
    <property type="project" value="TreeGrafter"/>
</dbReference>
<evidence type="ECO:0000313" key="2">
    <source>
        <dbReference type="EMBL" id="KAK3245059.1"/>
    </source>
</evidence>